<keyword evidence="5" id="KW-0834">Unfolded protein response</keyword>
<dbReference type="RefSeq" id="XP_028486445.1">
    <property type="nucleotide sequence ID" value="XM_028626128.1"/>
</dbReference>
<dbReference type="Gene3D" id="3.10.20.90">
    <property type="entry name" value="Phosphatidylinositol 3-kinase Catalytic Subunit, Chain A, domain 1"/>
    <property type="match status" value="1"/>
</dbReference>
<dbReference type="FunFam" id="3.10.20.90:FF:000046">
    <property type="entry name" value="Homocysteine-responsive endoplasmic reticulum-resident ubiquitin-like domain member 2 protein"/>
    <property type="match status" value="1"/>
</dbReference>
<dbReference type="STRING" id="264951.A0A443HYG2"/>
<dbReference type="GeneID" id="39595405"/>
<dbReference type="InterPro" id="IPR039751">
    <property type="entry name" value="HERPUD1/2"/>
</dbReference>
<dbReference type="AlphaFoldDB" id="A0A443HYG2"/>
<dbReference type="PROSITE" id="PS50053">
    <property type="entry name" value="UBIQUITIN_2"/>
    <property type="match status" value="1"/>
</dbReference>
<comment type="subcellular location">
    <subcellularLocation>
        <location evidence="1">Membrane</location>
    </subcellularLocation>
</comment>
<evidence type="ECO:0000256" key="3">
    <source>
        <dbReference type="ARBA" id="ARBA00022989"/>
    </source>
</evidence>
<feature type="compositionally biased region" description="Polar residues" evidence="6">
    <location>
        <begin position="406"/>
        <end position="415"/>
    </location>
</feature>
<dbReference type="InterPro" id="IPR000626">
    <property type="entry name" value="Ubiquitin-like_dom"/>
</dbReference>
<dbReference type="EMBL" id="RCNU01000003">
    <property type="protein sequence ID" value="RWQ96800.1"/>
    <property type="molecule type" value="Genomic_DNA"/>
</dbReference>
<keyword evidence="3" id="KW-1133">Transmembrane helix</keyword>
<evidence type="ECO:0000256" key="6">
    <source>
        <dbReference type="SAM" id="MobiDB-lite"/>
    </source>
</evidence>
<dbReference type="GO" id="GO:0030968">
    <property type="term" value="P:endoplasmic reticulum unfolded protein response"/>
    <property type="evidence" value="ECO:0007669"/>
    <property type="project" value="TreeGrafter"/>
</dbReference>
<keyword evidence="4" id="KW-0472">Membrane</keyword>
<comment type="caution">
    <text evidence="8">The sequence shown here is derived from an EMBL/GenBank/DDBJ whole genome shotgun (WGS) entry which is preliminary data.</text>
</comment>
<feature type="compositionally biased region" description="Polar residues" evidence="6">
    <location>
        <begin position="112"/>
        <end position="144"/>
    </location>
</feature>
<feature type="domain" description="Ubiquitin-like" evidence="7">
    <location>
        <begin position="25"/>
        <end position="97"/>
    </location>
</feature>
<organism evidence="8 9">
    <name type="scientific">Byssochlamys spectabilis</name>
    <name type="common">Paecilomyces variotii</name>
    <dbReference type="NCBI Taxonomy" id="264951"/>
    <lineage>
        <taxon>Eukaryota</taxon>
        <taxon>Fungi</taxon>
        <taxon>Dikarya</taxon>
        <taxon>Ascomycota</taxon>
        <taxon>Pezizomycotina</taxon>
        <taxon>Eurotiomycetes</taxon>
        <taxon>Eurotiomycetidae</taxon>
        <taxon>Eurotiales</taxon>
        <taxon>Thermoascaceae</taxon>
        <taxon>Paecilomyces</taxon>
    </lineage>
</organism>
<feature type="region of interest" description="Disordered" evidence="6">
    <location>
        <begin position="112"/>
        <end position="151"/>
    </location>
</feature>
<dbReference type="GO" id="GO:0016020">
    <property type="term" value="C:membrane"/>
    <property type="evidence" value="ECO:0007669"/>
    <property type="project" value="UniProtKB-SubCell"/>
</dbReference>
<keyword evidence="2" id="KW-0812">Transmembrane</keyword>
<accession>A0A443HYG2</accession>
<feature type="compositionally biased region" description="Basic and acidic residues" evidence="6">
    <location>
        <begin position="619"/>
        <end position="629"/>
    </location>
</feature>
<dbReference type="PANTHER" id="PTHR12943:SF27">
    <property type="entry name" value="HOMOCYSTEINE-INDUCED ENDOPLASMIC RETICULUM PROTEIN, ISOFORM A"/>
    <property type="match status" value="1"/>
</dbReference>
<gene>
    <name evidence="8" type="ORF">C8Q69DRAFT_205266</name>
</gene>
<name>A0A443HYG2_BYSSP</name>
<evidence type="ECO:0000259" key="7">
    <source>
        <dbReference type="PROSITE" id="PS50053"/>
    </source>
</evidence>
<feature type="region of interest" description="Disordered" evidence="6">
    <location>
        <begin position="619"/>
        <end position="671"/>
    </location>
</feature>
<sequence>MASEGAPLEGSTSVEPLQPARTIALQVLSPSLNPPNRITFESLPLTITVADLKSRIAERIPDRPSADKQRLIYRGKPLSDDHAVLQDILESSEAAIHSIHLVLPPTDISSATATLPTGPSSTVPEPYSASSHANPLQSPTAYTSQAQAQQAQDIRFRGPFSPPSPQQESDIEVALRRNIEALRRQIELQEQSRWQPRQQNPHVATATGRSYQFANPLTTQPFHPPPQYPNLLHRPAPAAGATTTQSYGVNTRSPQGTANPSLSAANEVQSPQANGAMQTRLQRLQQQVTYMESQLGLGLAPPVDLIARTRTELYGLLDDQFRNPVAPRDGHIEALLARVLNIYMRADRIRVSQSRSNDVNISTTQNTGQAPLYLLSSPAGHHSLVASPAGAATIESWLAARRVSQTSRSGPSAVQGQARGRRPQRNPGAVMMENAVRHALLNQQRAQQNRQAALARNARRAWLFIRLYFFCYLFSESGTWSRIIFVTLAVLISILSETSLPQQFQQAVVAPVQRHLEGLVHVGGDAQIQPIVPPRQDGDNAPVQSQGIQTEGAHDVTAAGAEPGIIPPGVPPVGMQQRLRRVERYLALFFASLVPGVGERQVEASNAAQAQAALNAVRAREEEQRRLENAEADGTGGDPQPENQQHPPELEANDASDERTRIPVNEGDEVH</sequence>
<evidence type="ECO:0000256" key="4">
    <source>
        <dbReference type="ARBA" id="ARBA00023136"/>
    </source>
</evidence>
<dbReference type="VEuPathDB" id="FungiDB:C8Q69DRAFT_205266"/>
<evidence type="ECO:0000256" key="2">
    <source>
        <dbReference type="ARBA" id="ARBA00022692"/>
    </source>
</evidence>
<feature type="region of interest" description="Disordered" evidence="6">
    <location>
        <begin position="234"/>
        <end position="263"/>
    </location>
</feature>
<proteinExistence type="predicted"/>
<evidence type="ECO:0000313" key="8">
    <source>
        <dbReference type="EMBL" id="RWQ96800.1"/>
    </source>
</evidence>
<reference evidence="8 9" key="1">
    <citation type="journal article" date="2018" name="Front. Microbiol.">
        <title>Genomic and genetic insights into a cosmopolitan fungus, Paecilomyces variotii (Eurotiales).</title>
        <authorList>
            <person name="Urquhart A.S."/>
            <person name="Mondo S.J."/>
            <person name="Makela M.R."/>
            <person name="Hane J.K."/>
            <person name="Wiebenga A."/>
            <person name="He G."/>
            <person name="Mihaltcheva S."/>
            <person name="Pangilinan J."/>
            <person name="Lipzen A."/>
            <person name="Barry K."/>
            <person name="de Vries R.P."/>
            <person name="Grigoriev I.V."/>
            <person name="Idnurm A."/>
        </authorList>
    </citation>
    <scope>NUCLEOTIDE SEQUENCE [LARGE SCALE GENOMIC DNA]</scope>
    <source>
        <strain evidence="8 9">CBS 101075</strain>
    </source>
</reference>
<evidence type="ECO:0000313" key="9">
    <source>
        <dbReference type="Proteomes" id="UP000283841"/>
    </source>
</evidence>
<dbReference type="SUPFAM" id="SSF54236">
    <property type="entry name" value="Ubiquitin-like"/>
    <property type="match status" value="1"/>
</dbReference>
<dbReference type="PANTHER" id="PTHR12943">
    <property type="entry name" value="HOMOCYSTEINE-RESPONSIVE ENDOPLASMIC RETICULUM-RESIDENT UNIQUITIN-LIKE DOMAIN HERPUD PROTEIN FAMILY MEMBER"/>
    <property type="match status" value="1"/>
</dbReference>
<protein>
    <recommendedName>
        <fullName evidence="7">Ubiquitin-like domain-containing protein</fullName>
    </recommendedName>
</protein>
<dbReference type="InterPro" id="IPR029071">
    <property type="entry name" value="Ubiquitin-like_domsf"/>
</dbReference>
<keyword evidence="9" id="KW-1185">Reference proteome</keyword>
<dbReference type="Pfam" id="PF00240">
    <property type="entry name" value="ubiquitin"/>
    <property type="match status" value="1"/>
</dbReference>
<evidence type="ECO:0000256" key="5">
    <source>
        <dbReference type="ARBA" id="ARBA00023230"/>
    </source>
</evidence>
<feature type="region of interest" description="Disordered" evidence="6">
    <location>
        <begin position="406"/>
        <end position="427"/>
    </location>
</feature>
<feature type="compositionally biased region" description="Polar residues" evidence="6">
    <location>
        <begin position="241"/>
        <end position="263"/>
    </location>
</feature>
<evidence type="ECO:0000256" key="1">
    <source>
        <dbReference type="ARBA" id="ARBA00004370"/>
    </source>
</evidence>
<dbReference type="Proteomes" id="UP000283841">
    <property type="component" value="Unassembled WGS sequence"/>
</dbReference>
<dbReference type="SMART" id="SM00213">
    <property type="entry name" value="UBQ"/>
    <property type="match status" value="1"/>
</dbReference>